<name>A0A8J3F097_9BACI</name>
<gene>
    <name evidence="1" type="ORF">GCM10007380_29680</name>
</gene>
<comment type="caution">
    <text evidence="1">The sequence shown here is derived from an EMBL/GenBank/DDBJ whole genome shotgun (WGS) entry which is preliminary data.</text>
</comment>
<reference evidence="2" key="1">
    <citation type="journal article" date="2019" name="Int. J. Syst. Evol. Microbiol.">
        <title>The Global Catalogue of Microorganisms (GCM) 10K type strain sequencing project: providing services to taxonomists for standard genome sequencing and annotation.</title>
        <authorList>
            <consortium name="The Broad Institute Genomics Platform"/>
            <consortium name="The Broad Institute Genome Sequencing Center for Infectious Disease"/>
            <person name="Wu L."/>
            <person name="Ma J."/>
        </authorList>
    </citation>
    <scope>NUCLEOTIDE SEQUENCE [LARGE SCALE GENOMIC DNA]</scope>
    <source>
        <strain evidence="2">CGMCC 1.14993</strain>
    </source>
</reference>
<dbReference type="RefSeq" id="WP_087999614.1">
    <property type="nucleotide sequence ID" value="NZ_BMHB01000001.1"/>
</dbReference>
<sequence>MKKQVFIPLSILILIAFSIKLILSDYEFGKYDSFEEAIEKGIPYKNKHIIHTVLHDKVTVVFYTTVPILEDSFPANYEVISVAFFEGSDQQGWENIGHNGWTHYENHNMTVYDENLYVSDDEGNTLHDFYVVFGEINNNLIEKVETKTEEEQEFKQANMITDQGKCYYYQFGKSFIVRGLSKDGEVIDRQGG</sequence>
<evidence type="ECO:0000313" key="2">
    <source>
        <dbReference type="Proteomes" id="UP000626244"/>
    </source>
</evidence>
<protein>
    <submittedName>
        <fullName evidence="1">Uncharacterized protein</fullName>
    </submittedName>
</protein>
<dbReference type="AlphaFoldDB" id="A0A8J3F097"/>
<dbReference type="Proteomes" id="UP000626244">
    <property type="component" value="Unassembled WGS sequence"/>
</dbReference>
<organism evidence="1 2">
    <name type="scientific">Gottfriedia solisilvae</name>
    <dbReference type="NCBI Taxonomy" id="1516104"/>
    <lineage>
        <taxon>Bacteria</taxon>
        <taxon>Bacillati</taxon>
        <taxon>Bacillota</taxon>
        <taxon>Bacilli</taxon>
        <taxon>Bacillales</taxon>
        <taxon>Bacillaceae</taxon>
        <taxon>Gottfriedia</taxon>
    </lineage>
</organism>
<keyword evidence="2" id="KW-1185">Reference proteome</keyword>
<accession>A0A8J3F097</accession>
<dbReference type="OrthoDB" id="2870044at2"/>
<evidence type="ECO:0000313" key="1">
    <source>
        <dbReference type="EMBL" id="GGI15769.1"/>
    </source>
</evidence>
<proteinExistence type="predicted"/>
<dbReference type="EMBL" id="BMHB01000001">
    <property type="protein sequence ID" value="GGI15769.1"/>
    <property type="molecule type" value="Genomic_DNA"/>
</dbReference>